<reference evidence="2 3" key="1">
    <citation type="submission" date="2017-07" db="EMBL/GenBank/DDBJ databases">
        <title>Recovery of genomes from metagenomes via a dereplication, aggregation, and scoring strategy.</title>
        <authorList>
            <person name="Sieber C.M."/>
            <person name="Probst A.J."/>
            <person name="Sharrar A."/>
            <person name="Thomas B.C."/>
            <person name="Hess M."/>
            <person name="Tringe S.G."/>
            <person name="Banfield J.F."/>
        </authorList>
    </citation>
    <scope>NUCLEOTIDE SEQUENCE [LARGE SCALE GENOMIC DNA]</scope>
    <source>
        <strain evidence="2">JGI_Cruoil_03_44_89</strain>
    </source>
</reference>
<feature type="domain" description="Damage-control phosphatase ARMT1-like metal-binding" evidence="1">
    <location>
        <begin position="3"/>
        <end position="289"/>
    </location>
</feature>
<dbReference type="PIRSF" id="PIRSF006593">
    <property type="entry name" value="UCP006593"/>
    <property type="match status" value="1"/>
</dbReference>
<protein>
    <recommendedName>
        <fullName evidence="1">Damage-control phosphatase ARMT1-like metal-binding domain-containing protein</fullName>
    </recommendedName>
</protein>
<proteinExistence type="predicted"/>
<evidence type="ECO:0000313" key="3">
    <source>
        <dbReference type="Proteomes" id="UP000215215"/>
    </source>
</evidence>
<organism evidence="2 3">
    <name type="scientific">candidate division WOR-3 bacterium JGI_Cruoil_03_44_89</name>
    <dbReference type="NCBI Taxonomy" id="1973748"/>
    <lineage>
        <taxon>Bacteria</taxon>
        <taxon>Bacteria division WOR-3</taxon>
    </lineage>
</organism>
<dbReference type="Gene3D" id="3.40.50.10880">
    <property type="entry name" value="Uncharacterised protein PF01937, DUF89, domain 3"/>
    <property type="match status" value="1"/>
</dbReference>
<evidence type="ECO:0000313" key="2">
    <source>
        <dbReference type="EMBL" id="OYD15754.1"/>
    </source>
</evidence>
<sequence length="298" mass="32954">MLTQTECIPCILDDLVGAIKLLNLPLRDSERILSEALLYLGEIPKFQFIPPHHITRVHRILKRISGIDLPFLQLRYNCNRVGIELASRISRECDNFSNSERFASLVRWSIAGNLLDFRTAGAGYGLEIRNIERMLRDKAKKGLQVDNTVALYNLLRDGGRKVLYILDNVGEIAMDGILINEMVKLRNSVTATVRGGVITSDVTVDDAKDVDLASSGVAVVAEASDTLGLSWEEKTKEITALLNGVDAVVAKGQANFCVFSEHKEEIPGSIFCLFTTKCELVSGIFGFKEKVSLAVRLK</sequence>
<gene>
    <name evidence="2" type="ORF">CH333_04950</name>
</gene>
<dbReference type="InterPro" id="IPR014444">
    <property type="entry name" value="PH1575-like"/>
</dbReference>
<dbReference type="Pfam" id="PF01937">
    <property type="entry name" value="ARMT1-like_dom"/>
    <property type="match status" value="1"/>
</dbReference>
<comment type="caution">
    <text evidence="2">The sequence shown here is derived from an EMBL/GenBank/DDBJ whole genome shotgun (WGS) entry which is preliminary data.</text>
</comment>
<dbReference type="InterPro" id="IPR002791">
    <property type="entry name" value="ARMT1-like_metal-bd"/>
</dbReference>
<dbReference type="SUPFAM" id="SSF111321">
    <property type="entry name" value="AF1104-like"/>
    <property type="match status" value="1"/>
</dbReference>
<dbReference type="Proteomes" id="UP000215215">
    <property type="component" value="Unassembled WGS sequence"/>
</dbReference>
<dbReference type="AlphaFoldDB" id="A0A235BU52"/>
<dbReference type="Gene3D" id="1.10.285.20">
    <property type="entry name" value="Uncharacterised protein PF01937, DUF89, domain 2"/>
    <property type="match status" value="1"/>
</dbReference>
<evidence type="ECO:0000259" key="1">
    <source>
        <dbReference type="Pfam" id="PF01937"/>
    </source>
</evidence>
<dbReference type="InterPro" id="IPR036075">
    <property type="entry name" value="ARMT-1-like_metal-bd_sf"/>
</dbReference>
<name>A0A235BU52_UNCW3</name>
<dbReference type="EMBL" id="NOZQ01000103">
    <property type="protein sequence ID" value="OYD15754.1"/>
    <property type="molecule type" value="Genomic_DNA"/>
</dbReference>
<accession>A0A235BU52</accession>